<feature type="region of interest" description="Disordered" evidence="1">
    <location>
        <begin position="134"/>
        <end position="157"/>
    </location>
</feature>
<feature type="non-terminal residue" evidence="2">
    <location>
        <position position="1"/>
    </location>
</feature>
<protein>
    <submittedName>
        <fullName evidence="2">Uncharacterized protein</fullName>
    </submittedName>
</protein>
<feature type="non-terminal residue" evidence="2">
    <location>
        <position position="157"/>
    </location>
</feature>
<feature type="compositionally biased region" description="Gly residues" evidence="1">
    <location>
        <begin position="1"/>
        <end position="15"/>
    </location>
</feature>
<accession>A0A382E3X6</accession>
<feature type="region of interest" description="Disordered" evidence="1">
    <location>
        <begin position="1"/>
        <end position="75"/>
    </location>
</feature>
<organism evidence="2">
    <name type="scientific">marine metagenome</name>
    <dbReference type="NCBI Taxonomy" id="408172"/>
    <lineage>
        <taxon>unclassified sequences</taxon>
        <taxon>metagenomes</taxon>
        <taxon>ecological metagenomes</taxon>
    </lineage>
</organism>
<sequence>DRRPGVDGGPHGGGRPVRRDGPVRRSGPLGRGPGSGGLGGHRCPLRAGPERLRGRSDPAVARRGHADRTPTDHGCCPCRLGVPGRHRPHRQTPAGTGWRGRRVLAAHHSGGTGWDGRSVTRTGQQGHRLVHPIGVDRTDRPHLPNHQPRTTHHPFAI</sequence>
<name>A0A382E3X6_9ZZZZ</name>
<proteinExistence type="predicted"/>
<reference evidence="2" key="1">
    <citation type="submission" date="2018-05" db="EMBL/GenBank/DDBJ databases">
        <authorList>
            <person name="Lanie J.A."/>
            <person name="Ng W.-L."/>
            <person name="Kazmierczak K.M."/>
            <person name="Andrzejewski T.M."/>
            <person name="Davidsen T.M."/>
            <person name="Wayne K.J."/>
            <person name="Tettelin H."/>
            <person name="Glass J.I."/>
            <person name="Rusch D."/>
            <person name="Podicherti R."/>
            <person name="Tsui H.-C.T."/>
            <person name="Winkler M.E."/>
        </authorList>
    </citation>
    <scope>NUCLEOTIDE SEQUENCE</scope>
</reference>
<feature type="compositionally biased region" description="Gly residues" evidence="1">
    <location>
        <begin position="29"/>
        <end position="40"/>
    </location>
</feature>
<gene>
    <name evidence="2" type="ORF">METZ01_LOCUS198214</name>
</gene>
<evidence type="ECO:0000256" key="1">
    <source>
        <dbReference type="SAM" id="MobiDB-lite"/>
    </source>
</evidence>
<evidence type="ECO:0000313" key="2">
    <source>
        <dbReference type="EMBL" id="SVB45360.1"/>
    </source>
</evidence>
<dbReference type="EMBL" id="UINC01042559">
    <property type="protein sequence ID" value="SVB45360.1"/>
    <property type="molecule type" value="Genomic_DNA"/>
</dbReference>
<dbReference type="AlphaFoldDB" id="A0A382E3X6"/>